<evidence type="ECO:0000256" key="2">
    <source>
        <dbReference type="ARBA" id="ARBA00022692"/>
    </source>
</evidence>
<name>A8BKJ1_GIAIC</name>
<sequence>MLSLPINWLHYSCLVFTIPIWAGIRYMLSGCLRYVASRTPWASAHPVAKGKVAESGFYLIQYTLLYWFSHALIKERGIQPYHFEAFFSDYPLRLSFSANVHKFFICQLTVYSVSLLFLFSETRKNNKDFTVMLAHHVIACTLIVAGYSFRHYNFGLILANLHDVSDIFLEASKIINLTIGEPWSLVTFVLFALTFFIARIVVYPTYLIIPPIAGKCDFLVEKRLGAGQNCGETKLHRWGFYGVLTSLYVIDVYWMVMIIRMIAGIFRLEVRGDVRDDQENTIRRIEKDK</sequence>
<dbReference type="PANTHER" id="PTHR12560">
    <property type="entry name" value="LONGEVITY ASSURANCE FACTOR 1 LAG1"/>
    <property type="match status" value="1"/>
</dbReference>
<dbReference type="InterPro" id="IPR006634">
    <property type="entry name" value="TLC-dom"/>
</dbReference>
<dbReference type="PIRSF" id="PIRSF005225">
    <property type="entry name" value="LAG1_LAC1"/>
    <property type="match status" value="1"/>
</dbReference>
<evidence type="ECO:0000313" key="6">
    <source>
        <dbReference type="Proteomes" id="UP000001548"/>
    </source>
</evidence>
<evidence type="ECO:0000313" key="5">
    <source>
        <dbReference type="EMBL" id="KAE8301480.1"/>
    </source>
</evidence>
<dbReference type="GeneID" id="5699429"/>
<evidence type="ECO:0000256" key="4">
    <source>
        <dbReference type="ARBA" id="ARBA00023136"/>
    </source>
</evidence>
<dbReference type="OMA" id="YWFSHAL"/>
<dbReference type="AlphaFoldDB" id="A8BKJ1"/>
<dbReference type="EMBL" id="AACB03000005">
    <property type="protein sequence ID" value="KAE8301480.1"/>
    <property type="molecule type" value="Genomic_DNA"/>
</dbReference>
<protein>
    <submittedName>
        <fullName evidence="5">Ceramide synthetase</fullName>
    </submittedName>
</protein>
<proteinExistence type="predicted"/>
<accession>A8BKJ1</accession>
<comment type="subcellular location">
    <subcellularLocation>
        <location evidence="1">Membrane</location>
        <topology evidence="1">Multi-pass membrane protein</topology>
    </subcellularLocation>
</comment>
<reference evidence="5 6" key="1">
    <citation type="journal article" date="2007" name="Science">
        <title>Genomic minimalism in the early diverging intestinal parasite Giardia lamblia.</title>
        <authorList>
            <person name="Morrison H.G."/>
            <person name="McArthur A.G."/>
            <person name="Gillin F.D."/>
            <person name="Aley S.B."/>
            <person name="Adam R.D."/>
            <person name="Olsen G.J."/>
            <person name="Best A.A."/>
            <person name="Cande W.Z."/>
            <person name="Chen F."/>
            <person name="Cipriano M.J."/>
            <person name="Davids B.J."/>
            <person name="Dawson S.C."/>
            <person name="Elmendorf H.G."/>
            <person name="Hehl A.B."/>
            <person name="Holder M.E."/>
            <person name="Huse S.M."/>
            <person name="Kim U.U."/>
            <person name="Lasek-Nesselquist E."/>
            <person name="Manning G."/>
            <person name="Nigam A."/>
            <person name="Nixon J.E."/>
            <person name="Palm D."/>
            <person name="Passamaneck N.E."/>
            <person name="Prabhu A."/>
            <person name="Reich C.I."/>
            <person name="Reiner D.S."/>
            <person name="Samuelson J."/>
            <person name="Svard S.G."/>
            <person name="Sogin M.L."/>
        </authorList>
    </citation>
    <scope>NUCLEOTIDE SEQUENCE [LARGE SCALE GENOMIC DNA]</scope>
    <source>
        <strain evidence="5 6">WB C6</strain>
    </source>
</reference>
<organism evidence="5 6">
    <name type="scientific">Giardia intestinalis (strain ATCC 50803 / WB clone C6)</name>
    <name type="common">Giardia lamblia</name>
    <dbReference type="NCBI Taxonomy" id="184922"/>
    <lineage>
        <taxon>Eukaryota</taxon>
        <taxon>Metamonada</taxon>
        <taxon>Diplomonadida</taxon>
        <taxon>Hexamitidae</taxon>
        <taxon>Giardiinae</taxon>
        <taxon>Giardia</taxon>
    </lineage>
</organism>
<dbReference type="HOGENOM" id="CLU_964549_0_0_1"/>
<dbReference type="STRING" id="184922.A8BKJ1"/>
<dbReference type="GO" id="GO:0016020">
    <property type="term" value="C:membrane"/>
    <property type="evidence" value="ECO:0007669"/>
    <property type="project" value="UniProtKB-SubCell"/>
</dbReference>
<dbReference type="PROSITE" id="PS50922">
    <property type="entry name" value="TLC"/>
    <property type="match status" value="1"/>
</dbReference>
<dbReference type="PANTHER" id="PTHR12560:SF0">
    <property type="entry name" value="LD18904P"/>
    <property type="match status" value="1"/>
</dbReference>
<dbReference type="SMART" id="SM00724">
    <property type="entry name" value="TLC"/>
    <property type="match status" value="1"/>
</dbReference>
<keyword evidence="2" id="KW-0812">Transmembrane</keyword>
<dbReference type="GO" id="GO:0046513">
    <property type="term" value="P:ceramide biosynthetic process"/>
    <property type="evidence" value="ECO:0000318"/>
    <property type="project" value="GO_Central"/>
</dbReference>
<keyword evidence="3" id="KW-1133">Transmembrane helix</keyword>
<dbReference type="Pfam" id="PF03798">
    <property type="entry name" value="TRAM_LAG1_CLN8"/>
    <property type="match status" value="1"/>
</dbReference>
<dbReference type="InterPro" id="IPR016439">
    <property type="entry name" value="Lag1/Lac1-like"/>
</dbReference>
<dbReference type="RefSeq" id="XP_001706540.1">
    <property type="nucleotide sequence ID" value="XM_001706488.1"/>
</dbReference>
<keyword evidence="6" id="KW-1185">Reference proteome</keyword>
<dbReference type="Proteomes" id="UP000001548">
    <property type="component" value="Unassembled WGS sequence"/>
</dbReference>
<gene>
    <name evidence="5" type="ORF">GL50803_005939</name>
</gene>
<dbReference type="GO" id="GO:0050291">
    <property type="term" value="F:sphingosine N-acyltransferase activity"/>
    <property type="evidence" value="ECO:0000318"/>
    <property type="project" value="GO_Central"/>
</dbReference>
<dbReference type="KEGG" id="gla:GL50803_005939"/>
<evidence type="ECO:0000256" key="3">
    <source>
        <dbReference type="ARBA" id="ARBA00022989"/>
    </source>
</evidence>
<keyword evidence="4" id="KW-0472">Membrane</keyword>
<evidence type="ECO:0000256" key="1">
    <source>
        <dbReference type="ARBA" id="ARBA00004141"/>
    </source>
</evidence>
<dbReference type="GO" id="GO:0005783">
    <property type="term" value="C:endoplasmic reticulum"/>
    <property type="evidence" value="ECO:0000318"/>
    <property type="project" value="GO_Central"/>
</dbReference>
<comment type="caution">
    <text evidence="5">The sequence shown here is derived from an EMBL/GenBank/DDBJ whole genome shotgun (WGS) entry which is preliminary data.</text>
</comment>
<dbReference type="VEuPathDB" id="GiardiaDB:GL50803_5939"/>
<dbReference type="FunCoup" id="A8BKJ1">
    <property type="interactions" value="91"/>
</dbReference>